<gene>
    <name evidence="1" type="ORF">MILVUS5_LOCUS16353</name>
</gene>
<dbReference type="Proteomes" id="UP001177021">
    <property type="component" value="Unassembled WGS sequence"/>
</dbReference>
<organism evidence="1 2">
    <name type="scientific">Trifolium pratense</name>
    <name type="common">Red clover</name>
    <dbReference type="NCBI Taxonomy" id="57577"/>
    <lineage>
        <taxon>Eukaryota</taxon>
        <taxon>Viridiplantae</taxon>
        <taxon>Streptophyta</taxon>
        <taxon>Embryophyta</taxon>
        <taxon>Tracheophyta</taxon>
        <taxon>Spermatophyta</taxon>
        <taxon>Magnoliopsida</taxon>
        <taxon>eudicotyledons</taxon>
        <taxon>Gunneridae</taxon>
        <taxon>Pentapetalae</taxon>
        <taxon>rosids</taxon>
        <taxon>fabids</taxon>
        <taxon>Fabales</taxon>
        <taxon>Fabaceae</taxon>
        <taxon>Papilionoideae</taxon>
        <taxon>50 kb inversion clade</taxon>
        <taxon>NPAAA clade</taxon>
        <taxon>Hologalegina</taxon>
        <taxon>IRL clade</taxon>
        <taxon>Trifolieae</taxon>
        <taxon>Trifolium</taxon>
    </lineage>
</organism>
<evidence type="ECO:0000313" key="1">
    <source>
        <dbReference type="EMBL" id="CAJ2647923.1"/>
    </source>
</evidence>
<evidence type="ECO:0000313" key="2">
    <source>
        <dbReference type="Proteomes" id="UP001177021"/>
    </source>
</evidence>
<keyword evidence="2" id="KW-1185">Reference proteome</keyword>
<accession>A0ACB0JWD1</accession>
<proteinExistence type="predicted"/>
<name>A0ACB0JWD1_TRIPR</name>
<comment type="caution">
    <text evidence="1">The sequence shown here is derived from an EMBL/GenBank/DDBJ whole genome shotgun (WGS) entry which is preliminary data.</text>
</comment>
<reference evidence="1" key="1">
    <citation type="submission" date="2023-10" db="EMBL/GenBank/DDBJ databases">
        <authorList>
            <person name="Rodriguez Cubillos JULIANA M."/>
            <person name="De Vega J."/>
        </authorList>
    </citation>
    <scope>NUCLEOTIDE SEQUENCE</scope>
</reference>
<dbReference type="EMBL" id="CASHSV030000109">
    <property type="protein sequence ID" value="CAJ2647923.1"/>
    <property type="molecule type" value="Genomic_DNA"/>
</dbReference>
<protein>
    <submittedName>
        <fullName evidence="1">Uncharacterized protein</fullName>
    </submittedName>
</protein>
<sequence>METSMPLASDSFSYSWLSNSNKPPLDYLHDEPHRDSMSSFYGDSTSNNSQNFNFDTCISQSNLVLVHADEIFSNGLLRPFFLDPSKVEVFYNTSDPIQTKIETTSLSSITFSTRSVKSHHHGFLIRLRKSTWRTLVQFFKYFNQLRQKMERSRKSTKVDDIDKTDWLVKSLRNSHKASLIGDFHVEHDDSSIYEAVLHCKKSIGK</sequence>